<protein>
    <recommendedName>
        <fullName evidence="1">M23ase beta-sheet core domain-containing protein</fullName>
    </recommendedName>
</protein>
<dbReference type="CDD" id="cd12797">
    <property type="entry name" value="M23_peptidase"/>
    <property type="match status" value="1"/>
</dbReference>
<dbReference type="PANTHER" id="PTHR21666:SF270">
    <property type="entry name" value="MUREIN HYDROLASE ACTIVATOR ENVC"/>
    <property type="match status" value="1"/>
</dbReference>
<accession>X1GM10</accession>
<organism evidence="2">
    <name type="scientific">marine sediment metagenome</name>
    <dbReference type="NCBI Taxonomy" id="412755"/>
    <lineage>
        <taxon>unclassified sequences</taxon>
        <taxon>metagenomes</taxon>
        <taxon>ecological metagenomes</taxon>
    </lineage>
</organism>
<dbReference type="InterPro" id="IPR050570">
    <property type="entry name" value="Cell_wall_metabolism_enzyme"/>
</dbReference>
<dbReference type="SUPFAM" id="SSF51261">
    <property type="entry name" value="Duplicated hybrid motif"/>
    <property type="match status" value="1"/>
</dbReference>
<evidence type="ECO:0000259" key="1">
    <source>
        <dbReference type="Pfam" id="PF01551"/>
    </source>
</evidence>
<dbReference type="Pfam" id="PF01551">
    <property type="entry name" value="Peptidase_M23"/>
    <property type="match status" value="1"/>
</dbReference>
<comment type="caution">
    <text evidence="2">The sequence shown here is derived from an EMBL/GenBank/DDBJ whole genome shotgun (WGS) entry which is preliminary data.</text>
</comment>
<reference evidence="2" key="1">
    <citation type="journal article" date="2014" name="Front. Microbiol.">
        <title>High frequency of phylogenetically diverse reductive dehalogenase-homologous genes in deep subseafloor sedimentary metagenomes.</title>
        <authorList>
            <person name="Kawai M."/>
            <person name="Futagami T."/>
            <person name="Toyoda A."/>
            <person name="Takaki Y."/>
            <person name="Nishi S."/>
            <person name="Hori S."/>
            <person name="Arai W."/>
            <person name="Tsubouchi T."/>
            <person name="Morono Y."/>
            <person name="Uchiyama I."/>
            <person name="Ito T."/>
            <person name="Fujiyama A."/>
            <person name="Inagaki F."/>
            <person name="Takami H."/>
        </authorList>
    </citation>
    <scope>NUCLEOTIDE SEQUENCE</scope>
    <source>
        <strain evidence="2">Expedition CK06-06</strain>
    </source>
</reference>
<name>X1GM10_9ZZZZ</name>
<dbReference type="EMBL" id="BARU01007902">
    <property type="protein sequence ID" value="GAH34008.1"/>
    <property type="molecule type" value="Genomic_DNA"/>
</dbReference>
<dbReference type="PANTHER" id="PTHR21666">
    <property type="entry name" value="PEPTIDASE-RELATED"/>
    <property type="match status" value="1"/>
</dbReference>
<feature type="domain" description="M23ase beta-sheet core" evidence="1">
    <location>
        <begin position="188"/>
        <end position="289"/>
    </location>
</feature>
<gene>
    <name evidence="2" type="ORF">S03H2_15528</name>
</gene>
<dbReference type="InterPro" id="IPR016047">
    <property type="entry name" value="M23ase_b-sheet_dom"/>
</dbReference>
<dbReference type="GO" id="GO:0004222">
    <property type="term" value="F:metalloendopeptidase activity"/>
    <property type="evidence" value="ECO:0007669"/>
    <property type="project" value="TreeGrafter"/>
</dbReference>
<dbReference type="AlphaFoldDB" id="X1GM10"/>
<proteinExistence type="predicted"/>
<dbReference type="InterPro" id="IPR011055">
    <property type="entry name" value="Dup_hybrid_motif"/>
</dbReference>
<dbReference type="Gene3D" id="2.70.70.10">
    <property type="entry name" value="Glucose Permease (Domain IIA)"/>
    <property type="match status" value="1"/>
</dbReference>
<sequence>MNRKLVFVFFIIFTSIFLILYSVSTTAAPPPPAPSGNEVEKERIEEAAIKAINEHREFVLGYLVNDIQISDVQLSEDETTGVIFLEMVDPETGELLPSEPGLAFAIRTGDEWQVILPSDPGWIDLVQSAPQELLTDEYKISYLEMYRTTVQTTQATYSGYLLPWDAGRTVYLSQSTGHDRYIPSGSAHYSFDFYISQTMYQLRAAKAGTVWRARWDVSNGNDDDMGNYLVLKDETTSPTTYQLYLHLAKDSIPQELRTVGAYVPQGQFIGIADDTGQSTGHHLHYHVHTYPNSYWGTSVDITFDDVDINGGRPRRQSDLEYCTRPGDVCTQYRNNYVSGNIAPGDIQPPIGDLFEPGTG</sequence>
<feature type="non-terminal residue" evidence="2">
    <location>
        <position position="359"/>
    </location>
</feature>
<evidence type="ECO:0000313" key="2">
    <source>
        <dbReference type="EMBL" id="GAH34008.1"/>
    </source>
</evidence>